<keyword evidence="5" id="KW-0378">Hydrolase</keyword>
<comment type="catalytic activity">
    <reaction evidence="7">
        <text>diphospho-myo-inositol polyphosphate + H2O = myo-inositol polyphosphate + phosphate.</text>
        <dbReference type="EC" id="3.6.1.52"/>
    </reaction>
</comment>
<evidence type="ECO:0000256" key="6">
    <source>
        <dbReference type="ARBA" id="ARBA00022842"/>
    </source>
</evidence>
<name>A0ABM1B3T1_LIMPO</name>
<dbReference type="PANTHER" id="PTHR12629">
    <property type="entry name" value="DIPHOSPHOINOSITOL POLYPHOSPHATE PHOSPHOHYDROLASE"/>
    <property type="match status" value="1"/>
</dbReference>
<feature type="domain" description="Nudix hydrolase" evidence="8">
    <location>
        <begin position="17"/>
        <end position="142"/>
    </location>
</feature>
<dbReference type="PROSITE" id="PS51462">
    <property type="entry name" value="NUDIX"/>
    <property type="match status" value="1"/>
</dbReference>
<evidence type="ECO:0000313" key="10">
    <source>
        <dbReference type="RefSeq" id="XP_013774242.1"/>
    </source>
</evidence>
<evidence type="ECO:0000256" key="7">
    <source>
        <dbReference type="ARBA" id="ARBA00033994"/>
    </source>
</evidence>
<sequence>MEKEKPNSIRTYDEDGFIRRAACLCVKNEDEKEVLLVTSSRVPGQWIVPGGGLEPDEEPSIAAIREVMEEAGVRGTLGRFLGTFENSERKHRTSVYVLLVTEELEVWEESQSRGRKRRWFPIQEAVKVLQEHKPVQCKYLKLLLKNNSFP</sequence>
<keyword evidence="9" id="KW-1185">Reference proteome</keyword>
<evidence type="ECO:0000256" key="3">
    <source>
        <dbReference type="ARBA" id="ARBA00012527"/>
    </source>
</evidence>
<dbReference type="Proteomes" id="UP000694941">
    <property type="component" value="Unplaced"/>
</dbReference>
<keyword evidence="6" id="KW-0460">Magnesium</keyword>
<dbReference type="GeneID" id="106459186"/>
<reference evidence="10" key="1">
    <citation type="submission" date="2025-08" db="UniProtKB">
        <authorList>
            <consortium name="RefSeq"/>
        </authorList>
    </citation>
    <scope>IDENTIFICATION</scope>
    <source>
        <tissue evidence="10">Muscle</tissue>
    </source>
</reference>
<dbReference type="InterPro" id="IPR047198">
    <property type="entry name" value="DDP-like_NUDIX"/>
</dbReference>
<accession>A0ABM1B3T1</accession>
<dbReference type="InterPro" id="IPR000086">
    <property type="entry name" value="NUDIX_hydrolase_dom"/>
</dbReference>
<dbReference type="Gene3D" id="3.90.79.10">
    <property type="entry name" value="Nucleoside Triphosphate Pyrophosphohydrolase"/>
    <property type="match status" value="1"/>
</dbReference>
<evidence type="ECO:0000256" key="4">
    <source>
        <dbReference type="ARBA" id="ARBA00022723"/>
    </source>
</evidence>
<dbReference type="SUPFAM" id="SSF55811">
    <property type="entry name" value="Nudix"/>
    <property type="match status" value="1"/>
</dbReference>
<dbReference type="PROSITE" id="PS00893">
    <property type="entry name" value="NUDIX_BOX"/>
    <property type="match status" value="1"/>
</dbReference>
<comment type="cofactor">
    <cofactor evidence="1">
        <name>Mg(2+)</name>
        <dbReference type="ChEBI" id="CHEBI:18420"/>
    </cofactor>
</comment>
<dbReference type="RefSeq" id="XP_013774242.1">
    <property type="nucleotide sequence ID" value="XM_013918788.2"/>
</dbReference>
<dbReference type="Pfam" id="PF00293">
    <property type="entry name" value="NUDIX"/>
    <property type="match status" value="1"/>
</dbReference>
<evidence type="ECO:0000259" key="8">
    <source>
        <dbReference type="PROSITE" id="PS51462"/>
    </source>
</evidence>
<proteinExistence type="inferred from homology"/>
<comment type="similarity">
    <text evidence="2">Belongs to the Nudix hydrolase family. DIPP subfamily.</text>
</comment>
<dbReference type="CDD" id="cd04666">
    <property type="entry name" value="NUDIX_DIPP2_like_Nudt4"/>
    <property type="match status" value="1"/>
</dbReference>
<keyword evidence="4" id="KW-0479">Metal-binding</keyword>
<dbReference type="PANTHER" id="PTHR12629:SF0">
    <property type="entry name" value="DIPHOSPHOINOSITOL-POLYPHOSPHATE DIPHOSPHATASE"/>
    <property type="match status" value="1"/>
</dbReference>
<evidence type="ECO:0000256" key="1">
    <source>
        <dbReference type="ARBA" id="ARBA00001946"/>
    </source>
</evidence>
<dbReference type="InterPro" id="IPR015797">
    <property type="entry name" value="NUDIX_hydrolase-like_dom_sf"/>
</dbReference>
<protein>
    <recommendedName>
        <fullName evidence="3">diphosphoinositol-polyphosphate diphosphatase</fullName>
        <ecNumber evidence="3">3.6.1.52</ecNumber>
    </recommendedName>
</protein>
<evidence type="ECO:0000256" key="5">
    <source>
        <dbReference type="ARBA" id="ARBA00022801"/>
    </source>
</evidence>
<evidence type="ECO:0000256" key="2">
    <source>
        <dbReference type="ARBA" id="ARBA00008266"/>
    </source>
</evidence>
<dbReference type="InterPro" id="IPR020084">
    <property type="entry name" value="NUDIX_hydrolase_CS"/>
</dbReference>
<evidence type="ECO:0000313" key="9">
    <source>
        <dbReference type="Proteomes" id="UP000694941"/>
    </source>
</evidence>
<gene>
    <name evidence="10" type="primary">LOC106459186</name>
</gene>
<dbReference type="EC" id="3.6.1.52" evidence="3"/>
<organism evidence="9 10">
    <name type="scientific">Limulus polyphemus</name>
    <name type="common">Atlantic horseshoe crab</name>
    <dbReference type="NCBI Taxonomy" id="6850"/>
    <lineage>
        <taxon>Eukaryota</taxon>
        <taxon>Metazoa</taxon>
        <taxon>Ecdysozoa</taxon>
        <taxon>Arthropoda</taxon>
        <taxon>Chelicerata</taxon>
        <taxon>Merostomata</taxon>
        <taxon>Xiphosura</taxon>
        <taxon>Limulidae</taxon>
        <taxon>Limulus</taxon>
    </lineage>
</organism>